<reference evidence="1 2" key="1">
    <citation type="journal article" date="2015" name="Genome Biol. Evol.">
        <title>Comparative Genomics of a Bacterivorous Green Alga Reveals Evolutionary Causalities and Consequences of Phago-Mixotrophic Mode of Nutrition.</title>
        <authorList>
            <person name="Burns J.A."/>
            <person name="Paasch A."/>
            <person name="Narechania A."/>
            <person name="Kim E."/>
        </authorList>
    </citation>
    <scope>NUCLEOTIDE SEQUENCE [LARGE SCALE GENOMIC DNA]</scope>
    <source>
        <strain evidence="1 2">PLY_AMNH</strain>
    </source>
</reference>
<name>A0AAE0LEJ0_9CHLO</name>
<dbReference type="EMBL" id="LGRX02003366">
    <property type="protein sequence ID" value="KAK3282333.1"/>
    <property type="molecule type" value="Genomic_DNA"/>
</dbReference>
<sequence>MSSVPAQELSLRTCDDVESFEWKDSDGKTHEVPQAVFNALKAPYRGQSGFGLQHQYVLSQFFDVAEYKLTLHPEKCCENNVRTSLVCKHDPAVKTNVAYQKINTGKLLNKLVDSSVGKIKKYAPERVRHNHDILWAEGVRGSKLSLDNYAISDSLELQPVGTWAYVRAV</sequence>
<organism evidence="1 2">
    <name type="scientific">Cymbomonas tetramitiformis</name>
    <dbReference type="NCBI Taxonomy" id="36881"/>
    <lineage>
        <taxon>Eukaryota</taxon>
        <taxon>Viridiplantae</taxon>
        <taxon>Chlorophyta</taxon>
        <taxon>Pyramimonadophyceae</taxon>
        <taxon>Pyramimonadales</taxon>
        <taxon>Pyramimonadaceae</taxon>
        <taxon>Cymbomonas</taxon>
    </lineage>
</organism>
<dbReference type="Proteomes" id="UP001190700">
    <property type="component" value="Unassembled WGS sequence"/>
</dbReference>
<protein>
    <submittedName>
        <fullName evidence="1">Uncharacterized protein</fullName>
    </submittedName>
</protein>
<evidence type="ECO:0000313" key="2">
    <source>
        <dbReference type="Proteomes" id="UP001190700"/>
    </source>
</evidence>
<comment type="caution">
    <text evidence="1">The sequence shown here is derived from an EMBL/GenBank/DDBJ whole genome shotgun (WGS) entry which is preliminary data.</text>
</comment>
<gene>
    <name evidence="1" type="ORF">CYMTET_9924</name>
</gene>
<dbReference type="AlphaFoldDB" id="A0AAE0LEJ0"/>
<accession>A0AAE0LEJ0</accession>
<evidence type="ECO:0000313" key="1">
    <source>
        <dbReference type="EMBL" id="KAK3282333.1"/>
    </source>
</evidence>
<keyword evidence="2" id="KW-1185">Reference proteome</keyword>
<proteinExistence type="predicted"/>